<dbReference type="Proteomes" id="UP000294547">
    <property type="component" value="Unassembled WGS sequence"/>
</dbReference>
<dbReference type="InterPro" id="IPR005545">
    <property type="entry name" value="YCII"/>
</dbReference>
<dbReference type="PANTHER" id="PTHR35174:SF3">
    <property type="entry name" value="BLL7171 PROTEIN"/>
    <property type="match status" value="1"/>
</dbReference>
<proteinExistence type="inferred from homology"/>
<reference evidence="3 4" key="1">
    <citation type="submission" date="2019-03" db="EMBL/GenBank/DDBJ databases">
        <title>Genomic Encyclopedia of Type Strains, Phase IV (KMG-IV): sequencing the most valuable type-strain genomes for metagenomic binning, comparative biology and taxonomic classification.</title>
        <authorList>
            <person name="Goeker M."/>
        </authorList>
    </citation>
    <scope>NUCLEOTIDE SEQUENCE [LARGE SCALE GENOMIC DNA]</scope>
    <source>
        <strain evidence="3 4">DSM 102969</strain>
    </source>
</reference>
<dbReference type="Pfam" id="PF03795">
    <property type="entry name" value="YCII"/>
    <property type="match status" value="1"/>
</dbReference>
<dbReference type="EMBL" id="SNXY01000006">
    <property type="protein sequence ID" value="TDP86964.1"/>
    <property type="molecule type" value="Genomic_DNA"/>
</dbReference>
<accession>A0A4R6RKG8</accession>
<dbReference type="SUPFAM" id="SSF54909">
    <property type="entry name" value="Dimeric alpha+beta barrel"/>
    <property type="match status" value="1"/>
</dbReference>
<dbReference type="InterPro" id="IPR011008">
    <property type="entry name" value="Dimeric_a/b-barrel"/>
</dbReference>
<gene>
    <name evidence="3" type="ORF">EDD54_0849</name>
</gene>
<dbReference type="RefSeq" id="WP_126536280.1">
    <property type="nucleotide sequence ID" value="NZ_BSPM01000008.1"/>
</dbReference>
<evidence type="ECO:0000259" key="2">
    <source>
        <dbReference type="Pfam" id="PF03795"/>
    </source>
</evidence>
<dbReference type="PANTHER" id="PTHR35174">
    <property type="entry name" value="BLL7171 PROTEIN-RELATED"/>
    <property type="match status" value="1"/>
</dbReference>
<dbReference type="OrthoDB" id="9807535at2"/>
<comment type="caution">
    <text evidence="3">The sequence shown here is derived from an EMBL/GenBank/DDBJ whole genome shotgun (WGS) entry which is preliminary data.</text>
</comment>
<evidence type="ECO:0000313" key="4">
    <source>
        <dbReference type="Proteomes" id="UP000294547"/>
    </source>
</evidence>
<organism evidence="3 4">
    <name type="scientific">Oharaeibacter diazotrophicus</name>
    <dbReference type="NCBI Taxonomy" id="1920512"/>
    <lineage>
        <taxon>Bacteria</taxon>
        <taxon>Pseudomonadati</taxon>
        <taxon>Pseudomonadota</taxon>
        <taxon>Alphaproteobacteria</taxon>
        <taxon>Hyphomicrobiales</taxon>
        <taxon>Pleomorphomonadaceae</taxon>
        <taxon>Oharaeibacter</taxon>
    </lineage>
</organism>
<name>A0A4R6RKG8_9HYPH</name>
<sequence>MQYLLLIYVADERNPAPDAPPQPPMEAWMAYTRALIEAGALVGGNALQGPETATTVRVEGGRRMIQDGPYADTKEQLGGYYLIDVPDLDAALAWAARMPSIGHGPVEVRPIMPTPMPE</sequence>
<feature type="domain" description="YCII-related" evidence="2">
    <location>
        <begin position="1"/>
        <end position="113"/>
    </location>
</feature>
<evidence type="ECO:0000256" key="1">
    <source>
        <dbReference type="ARBA" id="ARBA00007689"/>
    </source>
</evidence>
<dbReference type="Gene3D" id="3.30.70.1060">
    <property type="entry name" value="Dimeric alpha+beta barrel"/>
    <property type="match status" value="1"/>
</dbReference>
<protein>
    <recommendedName>
        <fullName evidence="2">YCII-related domain-containing protein</fullName>
    </recommendedName>
</protein>
<evidence type="ECO:0000313" key="3">
    <source>
        <dbReference type="EMBL" id="TDP86964.1"/>
    </source>
</evidence>
<keyword evidence="4" id="KW-1185">Reference proteome</keyword>
<comment type="similarity">
    <text evidence="1">Belongs to the YciI family.</text>
</comment>
<dbReference type="AlphaFoldDB" id="A0A4R6RKG8"/>